<dbReference type="GO" id="GO:0003677">
    <property type="term" value="F:DNA binding"/>
    <property type="evidence" value="ECO:0007669"/>
    <property type="project" value="UniProtKB-KW"/>
</dbReference>
<dbReference type="OrthoDB" id="3663486at2"/>
<comment type="caution">
    <text evidence="4">The sequence shown here is derived from an EMBL/GenBank/DDBJ whole genome shotgun (WGS) entry which is preliminary data.</text>
</comment>
<dbReference type="PANTHER" id="PTHR33744:SF1">
    <property type="entry name" value="DNA-BINDING TRANSCRIPTIONAL ACTIVATOR ADER"/>
    <property type="match status" value="1"/>
</dbReference>
<dbReference type="PANTHER" id="PTHR33744">
    <property type="entry name" value="CARBOHYDRATE DIACID REGULATOR"/>
    <property type="match status" value="1"/>
</dbReference>
<protein>
    <submittedName>
        <fullName evidence="4">DNA-binding PucR family transcriptional regulator</fullName>
    </submittedName>
</protein>
<evidence type="ECO:0000259" key="2">
    <source>
        <dbReference type="Pfam" id="PF13556"/>
    </source>
</evidence>
<dbReference type="InterPro" id="IPR041522">
    <property type="entry name" value="CdaR_GGDEF"/>
</dbReference>
<comment type="similarity">
    <text evidence="1">Belongs to the CdaR family.</text>
</comment>
<dbReference type="Pfam" id="PF13556">
    <property type="entry name" value="HTH_30"/>
    <property type="match status" value="1"/>
</dbReference>
<keyword evidence="5" id="KW-1185">Reference proteome</keyword>
<dbReference type="InterPro" id="IPR042070">
    <property type="entry name" value="PucR_C-HTH_sf"/>
</dbReference>
<evidence type="ECO:0000313" key="4">
    <source>
        <dbReference type="EMBL" id="TWH73296.1"/>
    </source>
</evidence>
<name>A0A562IR52_9ACTN</name>
<evidence type="ECO:0000259" key="3">
    <source>
        <dbReference type="Pfam" id="PF17853"/>
    </source>
</evidence>
<dbReference type="Proteomes" id="UP000321490">
    <property type="component" value="Unassembled WGS sequence"/>
</dbReference>
<evidence type="ECO:0000313" key="5">
    <source>
        <dbReference type="Proteomes" id="UP000321490"/>
    </source>
</evidence>
<dbReference type="Gene3D" id="1.10.10.2840">
    <property type="entry name" value="PucR C-terminal helix-turn-helix domain"/>
    <property type="match status" value="1"/>
</dbReference>
<sequence length="415" mass="44474">MQTAPVSTDWSVPSPAVRELFRRGAEIALDPRADWVTELHDAALSGPGMRPVADDPVLADGARRANLANLLHWAATNVQRPGERVPVQLGPEVLDGARDLVRRGLDHRGLDAYRTAQAVAWRRWMAICFQLTADTAELRELLDVSARSITTFIDDTVAAVSARMAAERAELTRGAHAERRATVSLLLEGAPLTRARAEAQLGYELTGPHTAVIVWRTAGEAGPDQLEAAAEATMRASGAARRLTVVAGAAALWVWLPVGRAPDVAAVTAGLAGSPDVRVAVGRPGADVDGFRRSHLDAATTQQMLARLTSPQQVARYADVQLVALLTSDPVRVEEFLTDTLGGLAAADADTRDTVLAYVRELGNASRTAARLFTHRNTVLRRLARADTLLPRPLAEDAVAVAAALEVLRWRGART</sequence>
<accession>A0A562IR52</accession>
<dbReference type="EMBL" id="VLKF01000001">
    <property type="protein sequence ID" value="TWH73296.1"/>
    <property type="molecule type" value="Genomic_DNA"/>
</dbReference>
<gene>
    <name evidence="4" type="ORF">JD78_01819</name>
</gene>
<organism evidence="4 5">
    <name type="scientific">Modestobacter roseus</name>
    <dbReference type="NCBI Taxonomy" id="1181884"/>
    <lineage>
        <taxon>Bacteria</taxon>
        <taxon>Bacillati</taxon>
        <taxon>Actinomycetota</taxon>
        <taxon>Actinomycetes</taxon>
        <taxon>Geodermatophilales</taxon>
        <taxon>Geodermatophilaceae</taxon>
        <taxon>Modestobacter</taxon>
    </lineage>
</organism>
<feature type="domain" description="CdaR GGDEF-like" evidence="3">
    <location>
        <begin position="195"/>
        <end position="303"/>
    </location>
</feature>
<dbReference type="InterPro" id="IPR051448">
    <property type="entry name" value="CdaR-like_regulators"/>
</dbReference>
<dbReference type="AlphaFoldDB" id="A0A562IR52"/>
<evidence type="ECO:0000256" key="1">
    <source>
        <dbReference type="ARBA" id="ARBA00006754"/>
    </source>
</evidence>
<keyword evidence="4" id="KW-0238">DNA-binding</keyword>
<proteinExistence type="inferred from homology"/>
<dbReference type="Pfam" id="PF17853">
    <property type="entry name" value="GGDEF_2"/>
    <property type="match status" value="1"/>
</dbReference>
<dbReference type="InterPro" id="IPR025736">
    <property type="entry name" value="PucR_C-HTH_dom"/>
</dbReference>
<reference evidence="4 5" key="1">
    <citation type="submission" date="2019-07" db="EMBL/GenBank/DDBJ databases">
        <title>R&amp;d 2014.</title>
        <authorList>
            <person name="Klenk H.-P."/>
        </authorList>
    </citation>
    <scope>NUCLEOTIDE SEQUENCE [LARGE SCALE GENOMIC DNA]</scope>
    <source>
        <strain evidence="4 5">DSM 45764</strain>
    </source>
</reference>
<feature type="domain" description="PucR C-terminal helix-turn-helix" evidence="2">
    <location>
        <begin position="353"/>
        <end position="406"/>
    </location>
</feature>